<proteinExistence type="predicted"/>
<feature type="chain" id="PRO_5012817005" evidence="1">
    <location>
        <begin position="23"/>
        <end position="203"/>
    </location>
</feature>
<dbReference type="PROSITE" id="PS50231">
    <property type="entry name" value="RICIN_B_LECTIN"/>
    <property type="match status" value="1"/>
</dbReference>
<dbReference type="RefSeq" id="WP_074256509.1">
    <property type="nucleotide sequence ID" value="NZ_FSRL01000001.1"/>
</dbReference>
<dbReference type="Gene3D" id="2.80.10.50">
    <property type="match status" value="1"/>
</dbReference>
<gene>
    <name evidence="3" type="ORF">SAMN05444002_2498</name>
</gene>
<dbReference type="GO" id="GO:0030246">
    <property type="term" value="F:carbohydrate binding"/>
    <property type="evidence" value="ECO:0007669"/>
    <property type="project" value="UniProtKB-KW"/>
</dbReference>
<accession>A0A1N6GHV3</accession>
<dbReference type="SUPFAM" id="SSF50370">
    <property type="entry name" value="Ricin B-like lectins"/>
    <property type="match status" value="1"/>
</dbReference>
<organism evidence="3 4">
    <name type="scientific">Vannielia litorea</name>
    <dbReference type="NCBI Taxonomy" id="1217970"/>
    <lineage>
        <taxon>Bacteria</taxon>
        <taxon>Pseudomonadati</taxon>
        <taxon>Pseudomonadota</taxon>
        <taxon>Alphaproteobacteria</taxon>
        <taxon>Rhodobacterales</taxon>
        <taxon>Paracoccaceae</taxon>
        <taxon>Vannielia</taxon>
    </lineage>
</organism>
<dbReference type="Proteomes" id="UP000184932">
    <property type="component" value="Unassembled WGS sequence"/>
</dbReference>
<dbReference type="AlphaFoldDB" id="A0A1N6GHV3"/>
<keyword evidence="1" id="KW-0732">Signal</keyword>
<keyword evidence="3" id="KW-0430">Lectin</keyword>
<evidence type="ECO:0000256" key="1">
    <source>
        <dbReference type="SAM" id="SignalP"/>
    </source>
</evidence>
<dbReference type="EMBL" id="FSRL01000001">
    <property type="protein sequence ID" value="SIO07118.1"/>
    <property type="molecule type" value="Genomic_DNA"/>
</dbReference>
<evidence type="ECO:0000259" key="2">
    <source>
        <dbReference type="Pfam" id="PF00652"/>
    </source>
</evidence>
<feature type="domain" description="Ricin B lectin" evidence="2">
    <location>
        <begin position="50"/>
        <end position="148"/>
    </location>
</feature>
<reference evidence="4" key="1">
    <citation type="submission" date="2016-11" db="EMBL/GenBank/DDBJ databases">
        <authorList>
            <person name="Varghese N."/>
            <person name="Submissions S."/>
        </authorList>
    </citation>
    <scope>NUCLEOTIDE SEQUENCE [LARGE SCALE GENOMIC DNA]</scope>
    <source>
        <strain evidence="4">DSM 29440</strain>
    </source>
</reference>
<keyword evidence="4" id="KW-1185">Reference proteome</keyword>
<dbReference type="STRING" id="1217970.SAMN05444002_2498"/>
<evidence type="ECO:0000313" key="4">
    <source>
        <dbReference type="Proteomes" id="UP000184932"/>
    </source>
</evidence>
<sequence>MTKRPPSLACAILCLLPLQGAAQMVEPPAQGGADTAPYVRAALPLDEPRHLCIDLPGHGDQVDLAGAFTVHTCKDGMWNLDQRFEWVDGNSRLRMPQYDRCLAADPQPGADILLADCSAETAVWQFENARLKHRQAPALCVTIADERSELTPGGQRFETRARARSLSLEPCDESAIERQLWTVTQPLALESMLLPPSGSLPLE</sequence>
<name>A0A1N6GHV3_9RHOB</name>
<evidence type="ECO:0000313" key="3">
    <source>
        <dbReference type="EMBL" id="SIO07118.1"/>
    </source>
</evidence>
<dbReference type="OrthoDB" id="7577450at2"/>
<dbReference type="InterPro" id="IPR035992">
    <property type="entry name" value="Ricin_B-like_lectins"/>
</dbReference>
<feature type="signal peptide" evidence="1">
    <location>
        <begin position="1"/>
        <end position="22"/>
    </location>
</feature>
<dbReference type="InterPro" id="IPR000772">
    <property type="entry name" value="Ricin_B_lectin"/>
</dbReference>
<dbReference type="Pfam" id="PF00652">
    <property type="entry name" value="Ricin_B_lectin"/>
    <property type="match status" value="1"/>
</dbReference>
<protein>
    <submittedName>
        <fullName evidence="3">Ricin-type beta-trefoil lectin domain-containing protein</fullName>
    </submittedName>
</protein>